<dbReference type="OrthoDB" id="8586622at2"/>
<name>A0A377SUQ3_9NEIS</name>
<reference evidence="1 3" key="1">
    <citation type="submission" date="2018-06" db="EMBL/GenBank/DDBJ databases">
        <authorList>
            <consortium name="Pathogen Informatics"/>
            <person name="Doyle S."/>
        </authorList>
    </citation>
    <scope>NUCLEOTIDE SEQUENCE [LARGE SCALE GENOMIC DNA]</scope>
    <source>
        <strain evidence="1 3">NCTC11159</strain>
    </source>
</reference>
<dbReference type="Gene3D" id="1.25.40.10">
    <property type="entry name" value="Tetratricopeptide repeat domain"/>
    <property type="match status" value="2"/>
</dbReference>
<evidence type="ECO:0000313" key="4">
    <source>
        <dbReference type="Proteomes" id="UP000295794"/>
    </source>
</evidence>
<dbReference type="SUPFAM" id="SSF48452">
    <property type="entry name" value="TPR-like"/>
    <property type="match status" value="2"/>
</dbReference>
<dbReference type="AlphaFoldDB" id="A0A377SUQ3"/>
<evidence type="ECO:0000313" key="2">
    <source>
        <dbReference type="EMBL" id="TCU86286.1"/>
    </source>
</evidence>
<dbReference type="EMBL" id="UGHR01000003">
    <property type="protein sequence ID" value="STR44697.1"/>
    <property type="molecule type" value="Genomic_DNA"/>
</dbReference>
<evidence type="ECO:0000313" key="1">
    <source>
        <dbReference type="EMBL" id="STR44697.1"/>
    </source>
</evidence>
<gene>
    <name evidence="2" type="ORF">EV682_106174</name>
    <name evidence="1" type="ORF">NCTC11159_03240</name>
</gene>
<protein>
    <submittedName>
        <fullName evidence="1">Predicted ATPase</fullName>
    </submittedName>
</protein>
<dbReference type="Proteomes" id="UP000255108">
    <property type="component" value="Unassembled WGS sequence"/>
</dbReference>
<dbReference type="PANTHER" id="PTHR46574">
    <property type="entry name" value="43 KDA RECEPTOR-ASSOCIATED PROTEIN OF THE SYNAPSE"/>
    <property type="match status" value="1"/>
</dbReference>
<dbReference type="GO" id="GO:0005886">
    <property type="term" value="C:plasma membrane"/>
    <property type="evidence" value="ECO:0007669"/>
    <property type="project" value="TreeGrafter"/>
</dbReference>
<dbReference type="RefSeq" id="WP_115228467.1">
    <property type="nucleotide sequence ID" value="NZ_CAWOLO010000006.1"/>
</dbReference>
<dbReference type="GO" id="GO:0033130">
    <property type="term" value="F:acetylcholine receptor binding"/>
    <property type="evidence" value="ECO:0007669"/>
    <property type="project" value="TreeGrafter"/>
</dbReference>
<reference evidence="2 4" key="2">
    <citation type="submission" date="2019-03" db="EMBL/GenBank/DDBJ databases">
        <title>Genomic Encyclopedia of Type Strains, Phase IV (KMG-IV): sequencing the most valuable type-strain genomes for metagenomic binning, comparative biology and taxonomic classification.</title>
        <authorList>
            <person name="Goeker M."/>
        </authorList>
    </citation>
    <scope>NUCLEOTIDE SEQUENCE [LARGE SCALE GENOMIC DNA]</scope>
    <source>
        <strain evidence="2 4">DSM 3764</strain>
    </source>
</reference>
<dbReference type="InterPro" id="IPR011990">
    <property type="entry name" value="TPR-like_helical_dom_sf"/>
</dbReference>
<dbReference type="EMBL" id="SMBT01000006">
    <property type="protein sequence ID" value="TCU86286.1"/>
    <property type="molecule type" value="Genomic_DNA"/>
</dbReference>
<keyword evidence="4" id="KW-1185">Reference proteome</keyword>
<evidence type="ECO:0000313" key="3">
    <source>
        <dbReference type="Proteomes" id="UP000255108"/>
    </source>
</evidence>
<sequence>MSAKLQFATQLEILARESYCGSPPSPAEAGQLLQNTFDEPRLLAMAQVILGHSWQHLSEHLKAQQAFSAGMLSFKAAGCLKEQTETLILLGFSHLLSNEPLIALDYWSDALIIARKLKNRKLCARIYMGISQVYIGFGDDQAALGFNELALELARKLGSDHLKCEVLLNVASDTCRLKRFSYALQCLAEAEKLLQQSVVNPIWSAEIIYYLGVVHAEQKQWAQAKIELETAFTLSDQNDNLWGKAHALTALAEVLLALGENNAGTILLQALSLAKSGGIKTLQNRCNTALIQWHLSRQNYELALPAFNALIQNEDTEKFKISAKHKQHILQLETQSRMRHL</sequence>
<accession>A0A377SUQ3</accession>
<dbReference type="Proteomes" id="UP000295794">
    <property type="component" value="Unassembled WGS sequence"/>
</dbReference>
<dbReference type="InterPro" id="IPR052480">
    <property type="entry name" value="RAPsyn"/>
</dbReference>
<organism evidence="1 3">
    <name type="scientific">Iodobacter fluviatilis</name>
    <dbReference type="NCBI Taxonomy" id="537"/>
    <lineage>
        <taxon>Bacteria</taxon>
        <taxon>Pseudomonadati</taxon>
        <taxon>Pseudomonadota</taxon>
        <taxon>Betaproteobacteria</taxon>
        <taxon>Neisseriales</taxon>
        <taxon>Chitinibacteraceae</taxon>
        <taxon>Iodobacter</taxon>
    </lineage>
</organism>
<dbReference type="PANTHER" id="PTHR46574:SF1">
    <property type="entry name" value="43 KDA RECEPTOR-ASSOCIATED PROTEIN OF THE SYNAPSE"/>
    <property type="match status" value="1"/>
</dbReference>
<proteinExistence type="predicted"/>